<reference evidence="2 3" key="2">
    <citation type="journal article" date="2013" name="Plant Cell Physiol.">
        <title>Rice Annotation Project Database (RAP-DB): an integrative and interactive database for rice genomics.</title>
        <authorList>
            <person name="Sakai H."/>
            <person name="Lee S.S."/>
            <person name="Tanaka T."/>
            <person name="Numa H."/>
            <person name="Kim J."/>
            <person name="Kawahara Y."/>
            <person name="Wakimoto H."/>
            <person name="Yang C.C."/>
            <person name="Iwamoto M."/>
            <person name="Abe T."/>
            <person name="Yamada Y."/>
            <person name="Muto A."/>
            <person name="Inokuchi H."/>
            <person name="Ikemura T."/>
            <person name="Matsumoto T."/>
            <person name="Sasaki T."/>
            <person name="Itoh T."/>
        </authorList>
    </citation>
    <scope>NUCLEOTIDE SEQUENCE [LARGE SCALE GENOMIC DNA]</scope>
    <source>
        <strain evidence="3">cv. Nipponbare</strain>
    </source>
</reference>
<gene>
    <name evidence="2" type="ordered locus">Os11g0150200</name>
    <name evidence="2" type="ORF">OSNPB_110150200</name>
</gene>
<protein>
    <submittedName>
        <fullName evidence="2">Os11g0150200 protein</fullName>
    </submittedName>
</protein>
<reference evidence="2 3" key="3">
    <citation type="journal article" date="2013" name="Rice">
        <title>Improvement of the Oryza sativa Nipponbare reference genome using next generation sequence and optical map data.</title>
        <authorList>
            <person name="Kawahara Y."/>
            <person name="de la Bastide M."/>
            <person name="Hamilton J.P."/>
            <person name="Kanamori H."/>
            <person name="McCombie W.R."/>
            <person name="Ouyang S."/>
            <person name="Schwartz D.C."/>
            <person name="Tanaka T."/>
            <person name="Wu J."/>
            <person name="Zhou S."/>
            <person name="Childs K.L."/>
            <person name="Davidson R.M."/>
            <person name="Lin H."/>
            <person name="Quesada-Ocampo L."/>
            <person name="Vaillancourt B."/>
            <person name="Sakai H."/>
            <person name="Lee S.S."/>
            <person name="Kim J."/>
            <person name="Numa H."/>
            <person name="Itoh T."/>
            <person name="Buell C.R."/>
            <person name="Matsumoto T."/>
        </authorList>
    </citation>
    <scope>NUCLEOTIDE SEQUENCE [LARGE SCALE GENOMIC DNA]</scope>
    <source>
        <strain evidence="3">cv. Nipponbare</strain>
    </source>
</reference>
<feature type="chain" id="PRO_5006057317" evidence="1">
    <location>
        <begin position="28"/>
        <end position="185"/>
    </location>
</feature>
<accession>A0A0P0XYX1</accession>
<name>A0A0P0XYX1_ORYSJ</name>
<dbReference type="Proteomes" id="UP000059680">
    <property type="component" value="Chromosome 11"/>
</dbReference>
<feature type="signal peptide" evidence="1">
    <location>
        <begin position="1"/>
        <end position="27"/>
    </location>
</feature>
<reference evidence="3" key="1">
    <citation type="journal article" date="2005" name="Nature">
        <title>The map-based sequence of the rice genome.</title>
        <authorList>
            <consortium name="International rice genome sequencing project (IRGSP)"/>
            <person name="Matsumoto T."/>
            <person name="Wu J."/>
            <person name="Kanamori H."/>
            <person name="Katayose Y."/>
            <person name="Fujisawa M."/>
            <person name="Namiki N."/>
            <person name="Mizuno H."/>
            <person name="Yamamoto K."/>
            <person name="Antonio B.A."/>
            <person name="Baba T."/>
            <person name="Sakata K."/>
            <person name="Nagamura Y."/>
            <person name="Aoki H."/>
            <person name="Arikawa K."/>
            <person name="Arita K."/>
            <person name="Bito T."/>
            <person name="Chiden Y."/>
            <person name="Fujitsuka N."/>
            <person name="Fukunaka R."/>
            <person name="Hamada M."/>
            <person name="Harada C."/>
            <person name="Hayashi A."/>
            <person name="Hijishita S."/>
            <person name="Honda M."/>
            <person name="Hosokawa S."/>
            <person name="Ichikawa Y."/>
            <person name="Idonuma A."/>
            <person name="Iijima M."/>
            <person name="Ikeda M."/>
            <person name="Ikeno M."/>
            <person name="Ito K."/>
            <person name="Ito S."/>
            <person name="Ito T."/>
            <person name="Ito Y."/>
            <person name="Ito Y."/>
            <person name="Iwabuchi A."/>
            <person name="Kamiya K."/>
            <person name="Karasawa W."/>
            <person name="Kurita K."/>
            <person name="Katagiri S."/>
            <person name="Kikuta A."/>
            <person name="Kobayashi H."/>
            <person name="Kobayashi N."/>
            <person name="Machita K."/>
            <person name="Maehara T."/>
            <person name="Masukawa M."/>
            <person name="Mizubayashi T."/>
            <person name="Mukai Y."/>
            <person name="Nagasaki H."/>
            <person name="Nagata Y."/>
            <person name="Naito S."/>
            <person name="Nakashima M."/>
            <person name="Nakama Y."/>
            <person name="Nakamichi Y."/>
            <person name="Nakamura M."/>
            <person name="Meguro A."/>
            <person name="Negishi M."/>
            <person name="Ohta I."/>
            <person name="Ohta T."/>
            <person name="Okamoto M."/>
            <person name="Ono N."/>
            <person name="Saji S."/>
            <person name="Sakaguchi M."/>
            <person name="Sakai K."/>
            <person name="Shibata M."/>
            <person name="Shimokawa T."/>
            <person name="Song J."/>
            <person name="Takazaki Y."/>
            <person name="Terasawa K."/>
            <person name="Tsugane M."/>
            <person name="Tsuji K."/>
            <person name="Ueda S."/>
            <person name="Waki K."/>
            <person name="Yamagata H."/>
            <person name="Yamamoto M."/>
            <person name="Yamamoto S."/>
            <person name="Yamane H."/>
            <person name="Yoshiki S."/>
            <person name="Yoshihara R."/>
            <person name="Yukawa K."/>
            <person name="Zhong H."/>
            <person name="Yano M."/>
            <person name="Yuan Q."/>
            <person name="Ouyang S."/>
            <person name="Liu J."/>
            <person name="Jones K.M."/>
            <person name="Gansberger K."/>
            <person name="Moffat K."/>
            <person name="Hill J."/>
            <person name="Bera J."/>
            <person name="Fadrosh D."/>
            <person name="Jin S."/>
            <person name="Johri S."/>
            <person name="Kim M."/>
            <person name="Overton L."/>
            <person name="Reardon M."/>
            <person name="Tsitrin T."/>
            <person name="Vuong H."/>
            <person name="Weaver B."/>
            <person name="Ciecko A."/>
            <person name="Tallon L."/>
            <person name="Jackson J."/>
            <person name="Pai G."/>
            <person name="Aken S.V."/>
            <person name="Utterback T."/>
            <person name="Reidmuller S."/>
            <person name="Feldblyum T."/>
            <person name="Hsiao J."/>
            <person name="Zismann V."/>
            <person name="Iobst S."/>
            <person name="de Vazeille A.R."/>
            <person name="Buell C.R."/>
            <person name="Ying K."/>
            <person name="Li Y."/>
            <person name="Lu T."/>
            <person name="Huang Y."/>
            <person name="Zhao Q."/>
            <person name="Feng Q."/>
            <person name="Zhang L."/>
            <person name="Zhu J."/>
            <person name="Weng Q."/>
            <person name="Mu J."/>
            <person name="Lu Y."/>
            <person name="Fan D."/>
            <person name="Liu Y."/>
            <person name="Guan J."/>
            <person name="Zhang Y."/>
            <person name="Yu S."/>
            <person name="Liu X."/>
            <person name="Zhang Y."/>
            <person name="Hong G."/>
            <person name="Han B."/>
            <person name="Choisne N."/>
            <person name="Demange N."/>
            <person name="Orjeda G."/>
            <person name="Samain S."/>
            <person name="Cattolico L."/>
            <person name="Pelletier E."/>
            <person name="Couloux A."/>
            <person name="Segurens B."/>
            <person name="Wincker P."/>
            <person name="D'Hont A."/>
            <person name="Scarpelli C."/>
            <person name="Weissenbach J."/>
            <person name="Salanoubat M."/>
            <person name="Quetier F."/>
            <person name="Yu Y."/>
            <person name="Kim H.R."/>
            <person name="Rambo T."/>
            <person name="Currie J."/>
            <person name="Collura K."/>
            <person name="Luo M."/>
            <person name="Yang T."/>
            <person name="Ammiraju J.S.S."/>
            <person name="Engler F."/>
            <person name="Soderlund C."/>
            <person name="Wing R.A."/>
            <person name="Palmer L.E."/>
            <person name="de la Bastide M."/>
            <person name="Spiegel L."/>
            <person name="Nascimento L."/>
            <person name="Zutavern T."/>
            <person name="O'Shaughnessy A."/>
            <person name="Dike S."/>
            <person name="Dedhia N."/>
            <person name="Preston R."/>
            <person name="Balija V."/>
            <person name="McCombie W.R."/>
            <person name="Chow T."/>
            <person name="Chen H."/>
            <person name="Chung M."/>
            <person name="Chen C."/>
            <person name="Shaw J."/>
            <person name="Wu H."/>
            <person name="Hsiao K."/>
            <person name="Chao Y."/>
            <person name="Chu M."/>
            <person name="Cheng C."/>
            <person name="Hour A."/>
            <person name="Lee P."/>
            <person name="Lin S."/>
            <person name="Lin Y."/>
            <person name="Liou J."/>
            <person name="Liu S."/>
            <person name="Hsing Y."/>
            <person name="Raghuvanshi S."/>
            <person name="Mohanty A."/>
            <person name="Bharti A.K."/>
            <person name="Gaur A."/>
            <person name="Gupta V."/>
            <person name="Kumar D."/>
            <person name="Ravi V."/>
            <person name="Vij S."/>
            <person name="Kapur A."/>
            <person name="Khurana P."/>
            <person name="Khurana P."/>
            <person name="Khurana J.P."/>
            <person name="Tyagi A.K."/>
            <person name="Gaikwad K."/>
            <person name="Singh A."/>
            <person name="Dalal V."/>
            <person name="Srivastava S."/>
            <person name="Dixit A."/>
            <person name="Pal A.K."/>
            <person name="Ghazi I.A."/>
            <person name="Yadav M."/>
            <person name="Pandit A."/>
            <person name="Bhargava A."/>
            <person name="Sureshbabu K."/>
            <person name="Batra K."/>
            <person name="Sharma T.R."/>
            <person name="Mohapatra T."/>
            <person name="Singh N.K."/>
            <person name="Messing J."/>
            <person name="Nelson A.B."/>
            <person name="Fuks G."/>
            <person name="Kavchok S."/>
            <person name="Keizer G."/>
            <person name="Linton E."/>
            <person name="Llaca V."/>
            <person name="Song R."/>
            <person name="Tanyolac B."/>
            <person name="Young S."/>
            <person name="Ho-Il K."/>
            <person name="Hahn J.H."/>
            <person name="Sangsakoo G."/>
            <person name="Vanavichit A."/>
            <person name="de Mattos Luiz.A.T."/>
            <person name="Zimmer P.D."/>
            <person name="Malone G."/>
            <person name="Dellagostin O."/>
            <person name="de Oliveira A.C."/>
            <person name="Bevan M."/>
            <person name="Bancroft I."/>
            <person name="Minx P."/>
            <person name="Cordum H."/>
            <person name="Wilson R."/>
            <person name="Cheng Z."/>
            <person name="Jin W."/>
            <person name="Jiang J."/>
            <person name="Leong S.A."/>
            <person name="Iwama H."/>
            <person name="Gojobori T."/>
            <person name="Itoh T."/>
            <person name="Niimura Y."/>
            <person name="Fujii Y."/>
            <person name="Habara T."/>
            <person name="Sakai H."/>
            <person name="Sato Y."/>
            <person name="Wilson G."/>
            <person name="Kumar K."/>
            <person name="McCouch S."/>
            <person name="Juretic N."/>
            <person name="Hoen D."/>
            <person name="Wright S."/>
            <person name="Bruskiewich R."/>
            <person name="Bureau T."/>
            <person name="Miyao A."/>
            <person name="Hirochika H."/>
            <person name="Nishikawa T."/>
            <person name="Kadowaki K."/>
            <person name="Sugiura M."/>
            <person name="Burr B."/>
            <person name="Sasaki T."/>
        </authorList>
    </citation>
    <scope>NUCLEOTIDE SEQUENCE [LARGE SCALE GENOMIC DNA]</scope>
    <source>
        <strain evidence="3">cv. Nipponbare</strain>
    </source>
</reference>
<evidence type="ECO:0000313" key="3">
    <source>
        <dbReference type="Proteomes" id="UP000059680"/>
    </source>
</evidence>
<sequence>MREVRVCPVPVLFYHILFLMSERAASAHKVIGEAAMSGSVAVFCLYPDDLTPVTREGEEKPHKQLIISSHPPPRHPSCPILPTTRDCSWMATPSNPSIFVRQMHHGTIIMGYFFPRDSGKKHLHSHSCTVDRTVHVARVDDPTVVIVSGRLKGFLLPNLCSGSYQLSSLAAVSASAIMSSTPPPP</sequence>
<keyword evidence="3" id="KW-1185">Reference proteome</keyword>
<dbReference type="PaxDb" id="39947-A0A0P0XYX1"/>
<dbReference type="Gramene" id="Os11t0150200-01">
    <property type="protein sequence ID" value="Os11t0150200-01"/>
    <property type="gene ID" value="Os11g0150200"/>
</dbReference>
<evidence type="ECO:0000313" key="2">
    <source>
        <dbReference type="EMBL" id="BAT12705.1"/>
    </source>
</evidence>
<dbReference type="InParanoid" id="A0A0P0XYX1"/>
<organism evidence="2 3">
    <name type="scientific">Oryza sativa subsp. japonica</name>
    <name type="common">Rice</name>
    <dbReference type="NCBI Taxonomy" id="39947"/>
    <lineage>
        <taxon>Eukaryota</taxon>
        <taxon>Viridiplantae</taxon>
        <taxon>Streptophyta</taxon>
        <taxon>Embryophyta</taxon>
        <taxon>Tracheophyta</taxon>
        <taxon>Spermatophyta</taxon>
        <taxon>Magnoliopsida</taxon>
        <taxon>Liliopsida</taxon>
        <taxon>Poales</taxon>
        <taxon>Poaceae</taxon>
        <taxon>BOP clade</taxon>
        <taxon>Oryzoideae</taxon>
        <taxon>Oryzeae</taxon>
        <taxon>Oryzinae</taxon>
        <taxon>Oryza</taxon>
        <taxon>Oryza sativa</taxon>
    </lineage>
</organism>
<keyword evidence="1" id="KW-0732">Signal</keyword>
<proteinExistence type="predicted"/>
<dbReference type="EMBL" id="AP014967">
    <property type="protein sequence ID" value="BAT12705.1"/>
    <property type="molecule type" value="Genomic_DNA"/>
</dbReference>
<dbReference type="AlphaFoldDB" id="A0A0P0XYX1"/>
<evidence type="ECO:0000256" key="1">
    <source>
        <dbReference type="SAM" id="SignalP"/>
    </source>
</evidence>